<protein>
    <recommendedName>
        <fullName evidence="4">Cell wall anchor protein</fullName>
    </recommendedName>
</protein>
<gene>
    <name evidence="2" type="ORF">L8V00_06670</name>
</gene>
<sequence>MANNTAKKTKRSHMAGAFDIRNVIGSLMGLYGLVLLISYFLLDPGMDVTTGEPKNETYNLVCGLAMVAVAAVFFLWTKLDPIKIDEPADTVDSADSADSPASQAK</sequence>
<feature type="transmembrane region" description="Helical" evidence="1">
    <location>
        <begin position="20"/>
        <end position="42"/>
    </location>
</feature>
<accession>A0A9X3RGQ2</accession>
<dbReference type="RefSeq" id="WP_035004705.1">
    <property type="nucleotide sequence ID" value="NZ_JAKMUT010000005.1"/>
</dbReference>
<evidence type="ECO:0000313" key="2">
    <source>
        <dbReference type="EMBL" id="MCZ9289882.1"/>
    </source>
</evidence>
<dbReference type="Proteomes" id="UP001146469">
    <property type="component" value="Unassembled WGS sequence"/>
</dbReference>
<keyword evidence="1" id="KW-1133">Transmembrane helix</keyword>
<keyword evidence="3" id="KW-1185">Reference proteome</keyword>
<keyword evidence="1" id="KW-0812">Transmembrane</keyword>
<feature type="transmembrane region" description="Helical" evidence="1">
    <location>
        <begin position="57"/>
        <end position="76"/>
    </location>
</feature>
<proteinExistence type="predicted"/>
<dbReference type="AlphaFoldDB" id="A0A9X3RGQ2"/>
<reference evidence="2" key="1">
    <citation type="submission" date="2022-02" db="EMBL/GenBank/DDBJ databases">
        <title>Corynebacterium sp. from urogenital microbiome.</title>
        <authorList>
            <person name="Cappelli E.A."/>
            <person name="Ribeiro T.G."/>
            <person name="Peixe L."/>
        </authorList>
    </citation>
    <scope>NUCLEOTIDE SEQUENCE</scope>
    <source>
        <strain evidence="2">C8Ua_174</strain>
    </source>
</reference>
<dbReference type="EMBL" id="JAKMUT010000005">
    <property type="protein sequence ID" value="MCZ9289882.1"/>
    <property type="molecule type" value="Genomic_DNA"/>
</dbReference>
<comment type="caution">
    <text evidence="2">The sequence shown here is derived from an EMBL/GenBank/DDBJ whole genome shotgun (WGS) entry which is preliminary data.</text>
</comment>
<evidence type="ECO:0000313" key="3">
    <source>
        <dbReference type="Proteomes" id="UP001146469"/>
    </source>
</evidence>
<keyword evidence="1" id="KW-0472">Membrane</keyword>
<organism evidence="2 3">
    <name type="scientific">Corynebacterium evansiae</name>
    <dbReference type="NCBI Taxonomy" id="2913499"/>
    <lineage>
        <taxon>Bacteria</taxon>
        <taxon>Bacillati</taxon>
        <taxon>Actinomycetota</taxon>
        <taxon>Actinomycetes</taxon>
        <taxon>Mycobacteriales</taxon>
        <taxon>Corynebacteriaceae</taxon>
        <taxon>Corynebacterium</taxon>
    </lineage>
</organism>
<evidence type="ECO:0000256" key="1">
    <source>
        <dbReference type="SAM" id="Phobius"/>
    </source>
</evidence>
<name>A0A9X3RGQ2_9CORY</name>
<evidence type="ECO:0008006" key="4">
    <source>
        <dbReference type="Google" id="ProtNLM"/>
    </source>
</evidence>